<organism evidence="1 2">
    <name type="scientific">Pisum sativum</name>
    <name type="common">Garden pea</name>
    <name type="synonym">Lathyrus oleraceus</name>
    <dbReference type="NCBI Taxonomy" id="3888"/>
    <lineage>
        <taxon>Eukaryota</taxon>
        <taxon>Viridiplantae</taxon>
        <taxon>Streptophyta</taxon>
        <taxon>Embryophyta</taxon>
        <taxon>Tracheophyta</taxon>
        <taxon>Spermatophyta</taxon>
        <taxon>Magnoliopsida</taxon>
        <taxon>eudicotyledons</taxon>
        <taxon>Gunneridae</taxon>
        <taxon>Pentapetalae</taxon>
        <taxon>rosids</taxon>
        <taxon>fabids</taxon>
        <taxon>Fabales</taxon>
        <taxon>Fabaceae</taxon>
        <taxon>Papilionoideae</taxon>
        <taxon>50 kb inversion clade</taxon>
        <taxon>NPAAA clade</taxon>
        <taxon>Hologalegina</taxon>
        <taxon>IRL clade</taxon>
        <taxon>Fabeae</taxon>
        <taxon>Lathyrus</taxon>
    </lineage>
</organism>
<keyword evidence="2" id="KW-1185">Reference proteome</keyword>
<dbReference type="EMBL" id="JAMSHJ010000002">
    <property type="protein sequence ID" value="KAI5435683.1"/>
    <property type="molecule type" value="Genomic_DNA"/>
</dbReference>
<proteinExistence type="predicted"/>
<protein>
    <submittedName>
        <fullName evidence="1">Uncharacterized protein</fullName>
    </submittedName>
</protein>
<gene>
    <name evidence="1" type="ORF">KIW84_022199</name>
</gene>
<evidence type="ECO:0000313" key="1">
    <source>
        <dbReference type="EMBL" id="KAI5435683.1"/>
    </source>
</evidence>
<reference evidence="1 2" key="1">
    <citation type="journal article" date="2022" name="Nat. Genet.">
        <title>Improved pea reference genome and pan-genome highlight genomic features and evolutionary characteristics.</title>
        <authorList>
            <person name="Yang T."/>
            <person name="Liu R."/>
            <person name="Luo Y."/>
            <person name="Hu S."/>
            <person name="Wang D."/>
            <person name="Wang C."/>
            <person name="Pandey M.K."/>
            <person name="Ge S."/>
            <person name="Xu Q."/>
            <person name="Li N."/>
            <person name="Li G."/>
            <person name="Huang Y."/>
            <person name="Saxena R.K."/>
            <person name="Ji Y."/>
            <person name="Li M."/>
            <person name="Yan X."/>
            <person name="He Y."/>
            <person name="Liu Y."/>
            <person name="Wang X."/>
            <person name="Xiang C."/>
            <person name="Varshney R.K."/>
            <person name="Ding H."/>
            <person name="Gao S."/>
            <person name="Zong X."/>
        </authorList>
    </citation>
    <scope>NUCLEOTIDE SEQUENCE [LARGE SCALE GENOMIC DNA]</scope>
    <source>
        <strain evidence="1 2">cv. Zhongwan 6</strain>
    </source>
</reference>
<sequence>MFIYVWPVSLVRSIERVACNLIWIGDVSKSKTIIVAWKNICISVSEGGLRLKSLVALKEATKLKLGLDYVNSDDPWASLIKSRVLRKNNFINHHIFSSIWYNIKFEIPLICDNSSWIFGNGKSIIFWYDNWCEYLLHLEVKTLSMPNDFLGNSFIIDRSLNFLGANCHIPVSLQLIINNCFIYFDLCSDKRIWNHTTSGELTLRDAYEFKRNLGVCNDWWRSRTENTSGAFAIEPGQINCDWNKFNYGGASLGNPDPTTCGGIARDSDGRCLGDFSNFPGVANSLISEISDAMLTIELPYEKGLWKI</sequence>
<comment type="caution">
    <text evidence="1">The sequence shown here is derived from an EMBL/GenBank/DDBJ whole genome shotgun (WGS) entry which is preliminary data.</text>
</comment>
<accession>A0A9D5B6C2</accession>
<evidence type="ECO:0000313" key="2">
    <source>
        <dbReference type="Proteomes" id="UP001058974"/>
    </source>
</evidence>
<dbReference type="AlphaFoldDB" id="A0A9D5B6C2"/>
<dbReference type="Gramene" id="Psat02G0219900-T1">
    <property type="protein sequence ID" value="KAI5435683.1"/>
    <property type="gene ID" value="KIW84_022199"/>
</dbReference>
<name>A0A9D5B6C2_PEA</name>
<dbReference type="Proteomes" id="UP001058974">
    <property type="component" value="Chromosome 2"/>
</dbReference>